<feature type="compositionally biased region" description="Low complexity" evidence="1">
    <location>
        <begin position="362"/>
        <end position="377"/>
    </location>
</feature>
<feature type="compositionally biased region" description="Polar residues" evidence="1">
    <location>
        <begin position="83"/>
        <end position="96"/>
    </location>
</feature>
<feature type="region of interest" description="Disordered" evidence="1">
    <location>
        <begin position="362"/>
        <end position="395"/>
    </location>
</feature>
<reference evidence="2" key="1">
    <citation type="submission" date="2021-11" db="EMBL/GenBank/DDBJ databases">
        <authorList>
            <person name="Herlambang A."/>
            <person name="Guo Y."/>
            <person name="Takashima Y."/>
            <person name="Nishizawa T."/>
        </authorList>
    </citation>
    <scope>NUCLEOTIDE SEQUENCE</scope>
    <source>
        <strain evidence="2">E1425</strain>
    </source>
</reference>
<gene>
    <name evidence="2" type="ORF">EMPS_09699</name>
</gene>
<evidence type="ECO:0000313" key="3">
    <source>
        <dbReference type="Proteomes" id="UP000827284"/>
    </source>
</evidence>
<dbReference type="OrthoDB" id="2384719at2759"/>
<accession>A0A9P3HIJ0</accession>
<organism evidence="2 3">
    <name type="scientific">Entomortierella parvispora</name>
    <dbReference type="NCBI Taxonomy" id="205924"/>
    <lineage>
        <taxon>Eukaryota</taxon>
        <taxon>Fungi</taxon>
        <taxon>Fungi incertae sedis</taxon>
        <taxon>Mucoromycota</taxon>
        <taxon>Mortierellomycotina</taxon>
        <taxon>Mortierellomycetes</taxon>
        <taxon>Mortierellales</taxon>
        <taxon>Mortierellaceae</taxon>
        <taxon>Entomortierella</taxon>
    </lineage>
</organism>
<dbReference type="Proteomes" id="UP000827284">
    <property type="component" value="Unassembled WGS sequence"/>
</dbReference>
<evidence type="ECO:0000256" key="1">
    <source>
        <dbReference type="SAM" id="MobiDB-lite"/>
    </source>
</evidence>
<sequence>MDSTTKPSQGYISHSETESWAVTATVIPVISPEIRLGPVRIRIAISERSQTDKFLTLTVSRASDDTADIKPAETTKKAREEGSGSSQKTALPSPESSGKESAVVAGGQTAGSSPVDLEITIYSGCRKVSIGHVTIKDILRADKRAFELTNILLRADLPKYHSSLVLDFCVHGLPVSRPRSLTALWQDASTADVVIQCTGSESFTQVLVHKAYVLDQIPELALFLNLNPISPSFHRADSIYCDPDQRSNPGGSDFSGPVTDDEDVASESANSTNVLKETGAHGTLGSGPQQQHQPSEETPLSKRERRNRNHQQKMLQNAAVNQPISRPRDPSSLRTVSTVSREQEELANCLLSESEYVVPLTSSSVSHPASSSSPPSDSSDEAPTALESAGPTIHTASSRSRIEVWNWPNHFPPTSCYQVMAWIYRQELPSEEDFQLQEFESLMVLCKSLKQQELYHRYAELAETMVLSHTRPVSLFKLLDYNARHAQQYLKPVLIRRVIESPGLLFKDPEIMAHILEVDPSGIIYDVLRSKLGSF</sequence>
<reference evidence="2" key="2">
    <citation type="journal article" date="2022" name="Microbiol. Resour. Announc.">
        <title>Whole-Genome Sequence of Entomortierella parvispora E1425, a Mucoromycotan Fungus Associated with Burkholderiaceae-Related Endosymbiotic Bacteria.</title>
        <authorList>
            <person name="Herlambang A."/>
            <person name="Guo Y."/>
            <person name="Takashima Y."/>
            <person name="Narisawa K."/>
            <person name="Ohta H."/>
            <person name="Nishizawa T."/>
        </authorList>
    </citation>
    <scope>NUCLEOTIDE SEQUENCE</scope>
    <source>
        <strain evidence="2">E1425</strain>
    </source>
</reference>
<feature type="region of interest" description="Disordered" evidence="1">
    <location>
        <begin position="240"/>
        <end position="340"/>
    </location>
</feature>
<name>A0A9P3HIJ0_9FUNG</name>
<dbReference type="AlphaFoldDB" id="A0A9P3HIJ0"/>
<proteinExistence type="predicted"/>
<feature type="compositionally biased region" description="Polar residues" evidence="1">
    <location>
        <begin position="286"/>
        <end position="298"/>
    </location>
</feature>
<dbReference type="EMBL" id="BQFW01000013">
    <property type="protein sequence ID" value="GJJ77340.1"/>
    <property type="molecule type" value="Genomic_DNA"/>
</dbReference>
<feature type="compositionally biased region" description="Basic and acidic residues" evidence="1">
    <location>
        <begin position="66"/>
        <end position="82"/>
    </location>
</feature>
<feature type="region of interest" description="Disordered" evidence="1">
    <location>
        <begin position="66"/>
        <end position="110"/>
    </location>
</feature>
<keyword evidence="3" id="KW-1185">Reference proteome</keyword>
<evidence type="ECO:0000313" key="2">
    <source>
        <dbReference type="EMBL" id="GJJ77340.1"/>
    </source>
</evidence>
<protein>
    <submittedName>
        <fullName evidence="2">Uncharacterized protein</fullName>
    </submittedName>
</protein>
<feature type="compositionally biased region" description="Polar residues" evidence="1">
    <location>
        <begin position="312"/>
        <end position="324"/>
    </location>
</feature>
<comment type="caution">
    <text evidence="2">The sequence shown here is derived from an EMBL/GenBank/DDBJ whole genome shotgun (WGS) entry which is preliminary data.</text>
</comment>